<keyword evidence="2" id="KW-1185">Reference proteome</keyword>
<feature type="non-terminal residue" evidence="1">
    <location>
        <position position="1"/>
    </location>
</feature>
<sequence>GVTPEDMAREEEQAEVLDIIAEYRQSSLHTPVRSAELGARPTGHSSDRGRHVADAAPPGPSAASEQVMATPESGSDRRRHKSAKAKAKAAKEKRSMASVAEQPRRADRLEASGTSKSYKRELVSLQRLRDEAEKPLVNYYFSSTSSKLSRDERKLQVLMGTIERMEKRKPKARRRSSAESLRGEADEEPADGVVTHGRGRSNTPERAAQKRPADVAGDRNDGDRDSSMDRSIRHRQRPATKRARYAADETVAAPAAAGGATKHAVLHSSLFGEVLPASEQTVEI</sequence>
<evidence type="ECO:0000313" key="2">
    <source>
        <dbReference type="Proteomes" id="UP001140087"/>
    </source>
</evidence>
<gene>
    <name evidence="1" type="ORF">H4R21_007057</name>
</gene>
<name>A0ACC1KD64_9FUNG</name>
<dbReference type="Proteomes" id="UP001140087">
    <property type="component" value="Unassembled WGS sequence"/>
</dbReference>
<reference evidence="1" key="1">
    <citation type="submission" date="2022-07" db="EMBL/GenBank/DDBJ databases">
        <title>Phylogenomic reconstructions and comparative analyses of Kickxellomycotina fungi.</title>
        <authorList>
            <person name="Reynolds N.K."/>
            <person name="Stajich J.E."/>
            <person name="Barry K."/>
            <person name="Grigoriev I.V."/>
            <person name="Crous P."/>
            <person name="Smith M.E."/>
        </authorList>
    </citation>
    <scope>NUCLEOTIDE SEQUENCE</scope>
    <source>
        <strain evidence="1">BCRC 34780</strain>
    </source>
</reference>
<proteinExistence type="predicted"/>
<accession>A0ACC1KD64</accession>
<feature type="non-terminal residue" evidence="1">
    <location>
        <position position="284"/>
    </location>
</feature>
<evidence type="ECO:0000313" key="1">
    <source>
        <dbReference type="EMBL" id="KAJ2788072.1"/>
    </source>
</evidence>
<dbReference type="EMBL" id="JANBUN010004138">
    <property type="protein sequence ID" value="KAJ2788072.1"/>
    <property type="molecule type" value="Genomic_DNA"/>
</dbReference>
<comment type="caution">
    <text evidence="1">The sequence shown here is derived from an EMBL/GenBank/DDBJ whole genome shotgun (WGS) entry which is preliminary data.</text>
</comment>
<organism evidence="1 2">
    <name type="scientific">Coemansia helicoidea</name>
    <dbReference type="NCBI Taxonomy" id="1286919"/>
    <lineage>
        <taxon>Eukaryota</taxon>
        <taxon>Fungi</taxon>
        <taxon>Fungi incertae sedis</taxon>
        <taxon>Zoopagomycota</taxon>
        <taxon>Kickxellomycotina</taxon>
        <taxon>Kickxellomycetes</taxon>
        <taxon>Kickxellales</taxon>
        <taxon>Kickxellaceae</taxon>
        <taxon>Coemansia</taxon>
    </lineage>
</organism>
<protein>
    <submittedName>
        <fullName evidence="1">Uncharacterized protein</fullName>
    </submittedName>
</protein>